<dbReference type="InterPro" id="IPR002921">
    <property type="entry name" value="Fungal_lipase-type"/>
</dbReference>
<evidence type="ECO:0000313" key="9">
    <source>
        <dbReference type="EMBL" id="KAG7401017.1"/>
    </source>
</evidence>
<dbReference type="EMBL" id="JAGDFL010000019">
    <property type="protein sequence ID" value="KAG7401017.1"/>
    <property type="molecule type" value="Genomic_DNA"/>
</dbReference>
<organism evidence="9 10">
    <name type="scientific">Phytophthora boehmeriae</name>
    <dbReference type="NCBI Taxonomy" id="109152"/>
    <lineage>
        <taxon>Eukaryota</taxon>
        <taxon>Sar</taxon>
        <taxon>Stramenopiles</taxon>
        <taxon>Oomycota</taxon>
        <taxon>Peronosporomycetes</taxon>
        <taxon>Peronosporales</taxon>
        <taxon>Peronosporaceae</taxon>
        <taxon>Phytophthora</taxon>
    </lineage>
</organism>
<dbReference type="PANTHER" id="PTHR45856">
    <property type="entry name" value="ALPHA/BETA-HYDROLASES SUPERFAMILY PROTEIN"/>
    <property type="match status" value="1"/>
</dbReference>
<dbReference type="OrthoDB" id="194358at2759"/>
<feature type="region of interest" description="Disordered" evidence="5">
    <location>
        <begin position="1"/>
        <end position="27"/>
    </location>
</feature>
<dbReference type="InterPro" id="IPR051218">
    <property type="entry name" value="Sec_MonoDiacylglyc_Lipase"/>
</dbReference>
<comment type="subcellular location">
    <subcellularLocation>
        <location evidence="1">Membrane</location>
        <topology evidence="1">Multi-pass membrane protein</topology>
    </subcellularLocation>
</comment>
<dbReference type="CDD" id="cd00519">
    <property type="entry name" value="Lipase_3"/>
    <property type="match status" value="1"/>
</dbReference>
<dbReference type="AlphaFoldDB" id="A0A8T1X4L7"/>
<feature type="transmembrane region" description="Helical" evidence="6">
    <location>
        <begin position="97"/>
        <end position="118"/>
    </location>
</feature>
<feature type="domain" description="Wntless-like transmembrane" evidence="8">
    <location>
        <begin position="337"/>
        <end position="604"/>
    </location>
</feature>
<keyword evidence="4 6" id="KW-0472">Membrane</keyword>
<keyword evidence="10" id="KW-1185">Reference proteome</keyword>
<protein>
    <recommendedName>
        <fullName evidence="11">Fungal lipase-like domain-containing protein</fullName>
    </recommendedName>
</protein>
<gene>
    <name evidence="9" type="ORF">PHYBOEH_003212</name>
</gene>
<evidence type="ECO:0000256" key="6">
    <source>
        <dbReference type="SAM" id="Phobius"/>
    </source>
</evidence>
<evidence type="ECO:0000256" key="2">
    <source>
        <dbReference type="ARBA" id="ARBA00022692"/>
    </source>
</evidence>
<dbReference type="Pfam" id="PF01764">
    <property type="entry name" value="Lipase_3"/>
    <property type="match status" value="1"/>
</dbReference>
<evidence type="ECO:0000256" key="4">
    <source>
        <dbReference type="ARBA" id="ARBA00023136"/>
    </source>
</evidence>
<sequence length="868" mass="97709">MPRSDGHDSRREASLPPLGDEETEEDRVYRPLLFQSTGYASSELFRDSYEMHSRLPAASATAPLLGVETGPRGFVEGPKKRHVFEPQIRLETLSSRAATAVLWVTYLAFLVAMAVPYLQSKGYLETAVELPGGVCKKENEVRREPCIDVDKTRDIAQWTAYISNVSRYAGSIKIKLDIREQVNSSSSVATIVESSTLQELERVGAAWTMDRDANRAKRIDKQEISRLPEIDSGEVAEVGFVVSYDAKLYGIDHDTTPASRKLVADERNQSVWIDCRQSGPCDLVRLLEITQDIDRLGGSGYDSYLVTLTYRGLYPNVFGKDVVYQFAYTKPAIHVGEIVVRTVLVLASILALPCWLISILNFHGGSWSQVLTVQKWLLGLGIVLVLWQNPVYAISELYTNVSMRTRFVSTTCESLAEALFYVCWLNLMDQHSGDYSSRKCAFASKMVFGLALFGVELAMIVLRMPKFVFDAFVVPSPHEFHHEELYVLLGFTRTGLVLAWLGWIMAVGARSGRHLKELPYMATRFKQLSYRFLVLQTLLILVNVFVMSTLQIFYLAETWYFVGYNAFVQDAVHTFAKQHTGHSSLGKFLFLSVYVYLVMFVHMPPLAGDSTGLLASTAFHVDEKPRVDSYGFLTPDSNLFCVETARWLLELAYQAYFDPPGRPSPSGYGELNLEQHGYELITHLRSSLTDTHVVVAWSQEDHRRLVISFRGFWLAYESIREELKEVTRLILDENPGVSVYITGHSMGGSLAILAAYDLAVNFNIKVSMYNFGGPRVGNPSFRQHYDRCVPTSYRVVMDGDIVPGVPKFWGLYQHVGTEISLDVAGNLIVDPSFVERHLHSSSRRKSTMHGTNVYRVSIAKCLENLTDL</sequence>
<dbReference type="Pfam" id="PF06664">
    <property type="entry name" value="WLS-like_TM"/>
    <property type="match status" value="1"/>
</dbReference>
<dbReference type="PANTHER" id="PTHR45856:SF11">
    <property type="entry name" value="FUNGAL LIPASE-LIKE DOMAIN-CONTAINING PROTEIN"/>
    <property type="match status" value="1"/>
</dbReference>
<feature type="transmembrane region" description="Helical" evidence="6">
    <location>
        <begin position="530"/>
        <end position="553"/>
    </location>
</feature>
<comment type="caution">
    <text evidence="9">The sequence shown here is derived from an EMBL/GenBank/DDBJ whole genome shotgun (WGS) entry which is preliminary data.</text>
</comment>
<feature type="transmembrane region" description="Helical" evidence="6">
    <location>
        <begin position="447"/>
        <end position="465"/>
    </location>
</feature>
<evidence type="ECO:0000256" key="3">
    <source>
        <dbReference type="ARBA" id="ARBA00022989"/>
    </source>
</evidence>
<evidence type="ECO:0008006" key="11">
    <source>
        <dbReference type="Google" id="ProtNLM"/>
    </source>
</evidence>
<name>A0A8T1X4L7_9STRA</name>
<evidence type="ECO:0000256" key="5">
    <source>
        <dbReference type="SAM" id="MobiDB-lite"/>
    </source>
</evidence>
<accession>A0A8T1X4L7</accession>
<feature type="transmembrane region" description="Helical" evidence="6">
    <location>
        <begin position="588"/>
        <end position="607"/>
    </location>
</feature>
<feature type="compositionally biased region" description="Basic and acidic residues" evidence="5">
    <location>
        <begin position="1"/>
        <end position="13"/>
    </location>
</feature>
<dbReference type="InterPro" id="IPR047843">
    <property type="entry name" value="WLS-like_TM"/>
</dbReference>
<reference evidence="9" key="1">
    <citation type="submission" date="2021-02" db="EMBL/GenBank/DDBJ databases">
        <authorList>
            <person name="Palmer J.M."/>
        </authorList>
    </citation>
    <scope>NUCLEOTIDE SEQUENCE</scope>
    <source>
        <strain evidence="9">SCRP23</strain>
    </source>
</reference>
<keyword evidence="2 6" id="KW-0812">Transmembrane</keyword>
<evidence type="ECO:0000259" key="7">
    <source>
        <dbReference type="Pfam" id="PF01764"/>
    </source>
</evidence>
<feature type="transmembrane region" description="Helical" evidence="6">
    <location>
        <begin position="485"/>
        <end position="509"/>
    </location>
</feature>
<dbReference type="GO" id="GO:0016020">
    <property type="term" value="C:membrane"/>
    <property type="evidence" value="ECO:0007669"/>
    <property type="project" value="UniProtKB-SubCell"/>
</dbReference>
<evidence type="ECO:0000313" key="10">
    <source>
        <dbReference type="Proteomes" id="UP000693981"/>
    </source>
</evidence>
<evidence type="ECO:0000256" key="1">
    <source>
        <dbReference type="ARBA" id="ARBA00004141"/>
    </source>
</evidence>
<feature type="transmembrane region" description="Helical" evidence="6">
    <location>
        <begin position="376"/>
        <end position="395"/>
    </location>
</feature>
<feature type="transmembrane region" description="Helical" evidence="6">
    <location>
        <begin position="343"/>
        <end position="364"/>
    </location>
</feature>
<feature type="domain" description="Fungal lipase-type" evidence="7">
    <location>
        <begin position="691"/>
        <end position="807"/>
    </location>
</feature>
<keyword evidence="3 6" id="KW-1133">Transmembrane helix</keyword>
<evidence type="ECO:0000259" key="8">
    <source>
        <dbReference type="Pfam" id="PF06664"/>
    </source>
</evidence>
<dbReference type="GO" id="GO:0006629">
    <property type="term" value="P:lipid metabolic process"/>
    <property type="evidence" value="ECO:0007669"/>
    <property type="project" value="InterPro"/>
</dbReference>
<proteinExistence type="predicted"/>
<dbReference type="Proteomes" id="UP000693981">
    <property type="component" value="Unassembled WGS sequence"/>
</dbReference>